<gene>
    <name evidence="15" type="ORF">OO7_14789</name>
</gene>
<evidence type="ECO:0000313" key="16">
    <source>
        <dbReference type="Proteomes" id="UP000010290"/>
    </source>
</evidence>
<dbReference type="PATRIC" id="fig|1141660.3.peg.2957"/>
<comment type="subunit">
    <text evidence="12">Homodimer. 4-HPA 3-monooxygenase consists of a reductase component HpaC and an oxygenase component HpaB.</text>
</comment>
<dbReference type="GO" id="GO:0051287">
    <property type="term" value="F:NAD binding"/>
    <property type="evidence" value="ECO:0007669"/>
    <property type="project" value="InterPro"/>
</dbReference>
<evidence type="ECO:0000256" key="6">
    <source>
        <dbReference type="ARBA" id="ARBA00022797"/>
    </source>
</evidence>
<comment type="caution">
    <text evidence="15">The sequence shown here is derived from an EMBL/GenBank/DDBJ whole genome shotgun (WGS) entry which is preliminary data.</text>
</comment>
<dbReference type="GO" id="GO:0042537">
    <property type="term" value="P:benzene-containing compound metabolic process"/>
    <property type="evidence" value="ECO:0007669"/>
    <property type="project" value="InterPro"/>
</dbReference>
<dbReference type="SMART" id="SM00903">
    <property type="entry name" value="Flavin_Reduct"/>
    <property type="match status" value="1"/>
</dbReference>
<name>K8WB84_9GAMM</name>
<dbReference type="GO" id="GO:0016651">
    <property type="term" value="F:oxidoreductase activity, acting on NAD(P)H"/>
    <property type="evidence" value="ECO:0007669"/>
    <property type="project" value="InterPro"/>
</dbReference>
<dbReference type="EC" id="1.5.1.36" evidence="3"/>
<dbReference type="AlphaFoldDB" id="K8WB84"/>
<dbReference type="UniPathway" id="UPA00208">
    <property type="reaction ID" value="UER00416"/>
</dbReference>
<evidence type="ECO:0000256" key="4">
    <source>
        <dbReference type="ARBA" id="ARBA00015398"/>
    </source>
</evidence>
<dbReference type="GO" id="GO:0042602">
    <property type="term" value="F:riboflavin reductase (NADPH) activity"/>
    <property type="evidence" value="ECO:0007669"/>
    <property type="project" value="TreeGrafter"/>
</dbReference>
<sequence length="173" mass="19173">MSLENEHRLNFRDAMASLGAAVNIVTTDGTAGCCGITATAVCSVTDTPPTLMVCVNRNSAMNAVFQENGRLCVNILNHEQEEMACHFAGMKGSTMEERFSWSVWDRGMLQQPLLKDALANLEGEITQVQDIGTHSVYLVEIKKIIVREEGHGLVYFKRKFHPVMMQQILAVTV</sequence>
<dbReference type="PANTHER" id="PTHR30466">
    <property type="entry name" value="FLAVIN REDUCTASE"/>
    <property type="match status" value="1"/>
</dbReference>
<dbReference type="Gene3D" id="2.30.110.10">
    <property type="entry name" value="Electron Transport, Fmn-binding Protein, Chain A"/>
    <property type="match status" value="1"/>
</dbReference>
<dbReference type="GO" id="GO:0036382">
    <property type="term" value="F:flavin reductase (NADH) activity"/>
    <property type="evidence" value="ECO:0007669"/>
    <property type="project" value="UniProtKB-EC"/>
</dbReference>
<organism evidence="15 16">
    <name type="scientific">Providencia sneebia DSM 19967</name>
    <dbReference type="NCBI Taxonomy" id="1141660"/>
    <lineage>
        <taxon>Bacteria</taxon>
        <taxon>Pseudomonadati</taxon>
        <taxon>Pseudomonadota</taxon>
        <taxon>Gammaproteobacteria</taxon>
        <taxon>Enterobacterales</taxon>
        <taxon>Morganellaceae</taxon>
        <taxon>Providencia</taxon>
    </lineage>
</organism>
<evidence type="ECO:0000256" key="11">
    <source>
        <dbReference type="ARBA" id="ARBA00032609"/>
    </source>
</evidence>
<comment type="similarity">
    <text evidence="2">Belongs to the non-flavoprotein flavin reductase family. HpaC subfamily.</text>
</comment>
<dbReference type="RefSeq" id="WP_008916695.1">
    <property type="nucleotide sequence ID" value="NZ_CM001773.1"/>
</dbReference>
<evidence type="ECO:0000259" key="14">
    <source>
        <dbReference type="SMART" id="SM00903"/>
    </source>
</evidence>
<dbReference type="PANTHER" id="PTHR30466:SF1">
    <property type="entry name" value="FMN REDUCTASE (NADH) RUTF"/>
    <property type="match status" value="1"/>
</dbReference>
<evidence type="ECO:0000256" key="8">
    <source>
        <dbReference type="ARBA" id="ARBA00023027"/>
    </source>
</evidence>
<comment type="function">
    <text evidence="9">Catalyzes the reduction of free flavins (FMN, FAD and riboflavin) by NADH. Subsequently, the reduced flavins diffuse to the large HpaB component or to other electron acceptors such as cytochrome c and Fe(3+) ion.</text>
</comment>
<protein>
    <recommendedName>
        <fullName evidence="4">4-hydroxyphenylacetate 3-monooxygenase reductase component</fullName>
        <ecNumber evidence="3">1.5.1.36</ecNumber>
    </recommendedName>
    <alternativeName>
        <fullName evidence="11">4-HPA 3-monooxygenase small component</fullName>
    </alternativeName>
    <alternativeName>
        <fullName evidence="10">Flavin:NADH reductase</fullName>
    </alternativeName>
</protein>
<dbReference type="InterPro" id="IPR050268">
    <property type="entry name" value="NADH-dep_flavin_reductase"/>
</dbReference>
<evidence type="ECO:0000256" key="13">
    <source>
        <dbReference type="ARBA" id="ARBA00049313"/>
    </source>
</evidence>
<comment type="pathway">
    <text evidence="1">Aromatic compound metabolism; 4-hydroxyphenylacetate degradation; pyruvate and succinate semialdehyde from 4-hydroxyphenylacetate: step 1/7.</text>
</comment>
<dbReference type="FunFam" id="2.30.110.10:FF:000002">
    <property type="entry name" value="FMN reductase (NADH) RutF"/>
    <property type="match status" value="1"/>
</dbReference>
<dbReference type="OrthoDB" id="6401628at2"/>
<dbReference type="GO" id="GO:0010181">
    <property type="term" value="F:FMN binding"/>
    <property type="evidence" value="ECO:0007669"/>
    <property type="project" value="InterPro"/>
</dbReference>
<dbReference type="InterPro" id="IPR002563">
    <property type="entry name" value="Flavin_Rdtase-like_dom"/>
</dbReference>
<evidence type="ECO:0000256" key="12">
    <source>
        <dbReference type="ARBA" id="ARBA00046878"/>
    </source>
</evidence>
<dbReference type="Proteomes" id="UP000010290">
    <property type="component" value="Chromosome"/>
</dbReference>
<dbReference type="Pfam" id="PF01613">
    <property type="entry name" value="Flavin_Reduct"/>
    <property type="match status" value="1"/>
</dbReference>
<comment type="catalytic activity">
    <reaction evidence="13">
        <text>a reduced flavin + NAD(+) = an oxidized flavin + NADH + 2 H(+)</text>
        <dbReference type="Rhea" id="RHEA:31303"/>
        <dbReference type="ChEBI" id="CHEBI:15378"/>
        <dbReference type="ChEBI" id="CHEBI:57540"/>
        <dbReference type="ChEBI" id="CHEBI:57945"/>
        <dbReference type="ChEBI" id="CHEBI:60531"/>
        <dbReference type="ChEBI" id="CHEBI:62787"/>
        <dbReference type="EC" id="1.5.1.36"/>
    </reaction>
</comment>
<keyword evidence="8" id="KW-0520">NAD</keyword>
<keyword evidence="5" id="KW-0285">Flavoprotein</keyword>
<evidence type="ECO:0000256" key="1">
    <source>
        <dbReference type="ARBA" id="ARBA00005112"/>
    </source>
</evidence>
<dbReference type="InterPro" id="IPR011982">
    <property type="entry name" value="HPA_mOase_red"/>
</dbReference>
<accession>K8WB84</accession>
<evidence type="ECO:0000256" key="10">
    <source>
        <dbReference type="ARBA" id="ARBA00031872"/>
    </source>
</evidence>
<evidence type="ECO:0000256" key="3">
    <source>
        <dbReference type="ARBA" id="ARBA00013272"/>
    </source>
</evidence>
<feature type="domain" description="Flavin reductase like" evidence="14">
    <location>
        <begin position="15"/>
        <end position="162"/>
    </location>
</feature>
<evidence type="ECO:0000256" key="9">
    <source>
        <dbReference type="ARBA" id="ARBA00025117"/>
    </source>
</evidence>
<evidence type="ECO:0000256" key="2">
    <source>
        <dbReference type="ARBA" id="ARBA00006032"/>
    </source>
</evidence>
<reference evidence="15 16" key="1">
    <citation type="journal article" date="2012" name="BMC Genomics">
        <title>Comparative genomics of bacteria in the genus Providencia isolated from wild Drosophila melanogaster.</title>
        <authorList>
            <person name="Galac M.R."/>
            <person name="Lazzaro B.P."/>
        </authorList>
    </citation>
    <scope>NUCLEOTIDE SEQUENCE [LARGE SCALE GENOMIC DNA]</scope>
    <source>
        <strain evidence="15 16">DSM 19967</strain>
    </source>
</reference>
<dbReference type="SUPFAM" id="SSF50475">
    <property type="entry name" value="FMN-binding split barrel"/>
    <property type="match status" value="1"/>
</dbReference>
<keyword evidence="6" id="KW-0058">Aromatic hydrocarbons catabolism</keyword>
<dbReference type="EMBL" id="AKKN01000013">
    <property type="protein sequence ID" value="EKT53490.1"/>
    <property type="molecule type" value="Genomic_DNA"/>
</dbReference>
<dbReference type="NCBIfam" id="TIGR02296">
    <property type="entry name" value="HpaC"/>
    <property type="match status" value="1"/>
</dbReference>
<keyword evidence="7" id="KW-0560">Oxidoreductase</keyword>
<dbReference type="GO" id="GO:0006208">
    <property type="term" value="P:pyrimidine nucleobase catabolic process"/>
    <property type="evidence" value="ECO:0007669"/>
    <property type="project" value="TreeGrafter"/>
</dbReference>
<dbReference type="InterPro" id="IPR012349">
    <property type="entry name" value="Split_barrel_FMN-bd"/>
</dbReference>
<evidence type="ECO:0000256" key="5">
    <source>
        <dbReference type="ARBA" id="ARBA00022630"/>
    </source>
</evidence>
<evidence type="ECO:0000256" key="7">
    <source>
        <dbReference type="ARBA" id="ARBA00023002"/>
    </source>
</evidence>
<dbReference type="HOGENOM" id="CLU_059021_2_2_6"/>
<evidence type="ECO:0000313" key="15">
    <source>
        <dbReference type="EMBL" id="EKT53490.1"/>
    </source>
</evidence>
<proteinExistence type="inferred from homology"/>
<keyword evidence="16" id="KW-1185">Reference proteome</keyword>